<comment type="caution">
    <text evidence="4">The sequence shown here is derived from an EMBL/GenBank/DDBJ whole genome shotgun (WGS) entry which is preliminary data.</text>
</comment>
<dbReference type="InterPro" id="IPR002347">
    <property type="entry name" value="SDR_fam"/>
</dbReference>
<evidence type="ECO:0000313" key="4">
    <source>
        <dbReference type="EMBL" id="MWG33961.1"/>
    </source>
</evidence>
<gene>
    <name evidence="4" type="ORF">GQS65_05540</name>
</gene>
<proteinExistence type="inferred from homology"/>
<evidence type="ECO:0000256" key="3">
    <source>
        <dbReference type="RuleBase" id="RU000363"/>
    </source>
</evidence>
<sequence length="238" mass="25274">MERAIVVGASSGIGQALAELLAERGYEVGLAARRVERLDAIGESLPTKAYVATLDVTDTEQARERFDALVDAMGGVDLVVLSAGVGRPNPELDWAVEGETLAVNAQGFAALATTAMATFDEQGHGTLVGISSVAALFGGGASPAYSASKAFVSNYCDGLRAWATGRDADVAVVDVKPGYVDTEMAFGDFWKASPETAARQILRAAEAGRRHAYVTRRWRLVGWLIRAMPHGLRERVFS</sequence>
<dbReference type="OrthoDB" id="7442at2157"/>
<dbReference type="GO" id="GO:0016491">
    <property type="term" value="F:oxidoreductase activity"/>
    <property type="evidence" value="ECO:0007669"/>
    <property type="project" value="UniProtKB-KW"/>
</dbReference>
<evidence type="ECO:0000313" key="5">
    <source>
        <dbReference type="Proteomes" id="UP000451471"/>
    </source>
</evidence>
<name>A0A6B0GJE4_9EURY</name>
<accession>A0A6B0GJE4</accession>
<dbReference type="Pfam" id="PF00106">
    <property type="entry name" value="adh_short"/>
    <property type="match status" value="1"/>
</dbReference>
<keyword evidence="5" id="KW-1185">Reference proteome</keyword>
<dbReference type="Gene3D" id="3.40.50.720">
    <property type="entry name" value="NAD(P)-binding Rossmann-like Domain"/>
    <property type="match status" value="1"/>
</dbReference>
<comment type="similarity">
    <text evidence="1 3">Belongs to the short-chain dehydrogenases/reductases (SDR) family.</text>
</comment>
<reference evidence="4 5" key="1">
    <citation type="submission" date="2019-12" db="EMBL/GenBank/DDBJ databases">
        <title>Halocatena pleomorpha gen. nov. sp. nov., an extremely halophilic archaeon of family Halobacteriaceae isolated from saltpan soil.</title>
        <authorList>
            <person name="Pal Y."/>
            <person name="Verma A."/>
            <person name="Krishnamurthi S."/>
            <person name="Kumar P."/>
        </authorList>
    </citation>
    <scope>NUCLEOTIDE SEQUENCE [LARGE SCALE GENOMIC DNA]</scope>
    <source>
        <strain evidence="4 5">JCM 16495</strain>
    </source>
</reference>
<dbReference type="GO" id="GO:0016020">
    <property type="term" value="C:membrane"/>
    <property type="evidence" value="ECO:0007669"/>
    <property type="project" value="TreeGrafter"/>
</dbReference>
<keyword evidence="2" id="KW-0560">Oxidoreductase</keyword>
<dbReference type="InterPro" id="IPR036291">
    <property type="entry name" value="NAD(P)-bd_dom_sf"/>
</dbReference>
<protein>
    <submittedName>
        <fullName evidence="4">SDR family NAD(P)-dependent oxidoreductase</fullName>
    </submittedName>
</protein>
<organism evidence="4 5">
    <name type="scientific">Halomarina oriensis</name>
    <dbReference type="NCBI Taxonomy" id="671145"/>
    <lineage>
        <taxon>Archaea</taxon>
        <taxon>Methanobacteriati</taxon>
        <taxon>Methanobacteriota</taxon>
        <taxon>Stenosarchaea group</taxon>
        <taxon>Halobacteria</taxon>
        <taxon>Halobacteriales</taxon>
        <taxon>Natronomonadaceae</taxon>
        <taxon>Halomarina</taxon>
    </lineage>
</organism>
<dbReference type="EMBL" id="WSZK01000012">
    <property type="protein sequence ID" value="MWG33961.1"/>
    <property type="molecule type" value="Genomic_DNA"/>
</dbReference>
<dbReference type="RefSeq" id="WP_158203676.1">
    <property type="nucleotide sequence ID" value="NZ_WSZK01000012.1"/>
</dbReference>
<evidence type="ECO:0000256" key="2">
    <source>
        <dbReference type="ARBA" id="ARBA00023002"/>
    </source>
</evidence>
<dbReference type="InterPro" id="IPR020904">
    <property type="entry name" value="Sc_DH/Rdtase_CS"/>
</dbReference>
<dbReference type="PANTHER" id="PTHR44196:SF3">
    <property type="entry name" value="SHORT CHAIN DEHYDROGENASE FAMILY PROTEIN"/>
    <property type="match status" value="1"/>
</dbReference>
<dbReference type="AlphaFoldDB" id="A0A6B0GJE4"/>
<dbReference type="PRINTS" id="PR00081">
    <property type="entry name" value="GDHRDH"/>
</dbReference>
<evidence type="ECO:0000256" key="1">
    <source>
        <dbReference type="ARBA" id="ARBA00006484"/>
    </source>
</evidence>
<dbReference type="PROSITE" id="PS00061">
    <property type="entry name" value="ADH_SHORT"/>
    <property type="match status" value="1"/>
</dbReference>
<dbReference type="PRINTS" id="PR00080">
    <property type="entry name" value="SDRFAMILY"/>
</dbReference>
<dbReference type="PANTHER" id="PTHR44196">
    <property type="entry name" value="DEHYDROGENASE/REDUCTASE SDR FAMILY MEMBER 7B"/>
    <property type="match status" value="1"/>
</dbReference>
<dbReference type="Proteomes" id="UP000451471">
    <property type="component" value="Unassembled WGS sequence"/>
</dbReference>
<dbReference type="SUPFAM" id="SSF51735">
    <property type="entry name" value="NAD(P)-binding Rossmann-fold domains"/>
    <property type="match status" value="1"/>
</dbReference>